<dbReference type="AlphaFoldDB" id="A0AAE3TCC2"/>
<dbReference type="InterPro" id="IPR013324">
    <property type="entry name" value="RNA_pol_sigma_r3/r4-like"/>
</dbReference>
<accession>A0AAE3TCC2</accession>
<dbReference type="Gene3D" id="1.10.10.10">
    <property type="entry name" value="Winged helix-like DNA-binding domain superfamily/Winged helix DNA-binding domain"/>
    <property type="match status" value="1"/>
</dbReference>
<dbReference type="Pfam" id="PF08281">
    <property type="entry name" value="Sigma70_r4_2"/>
    <property type="match status" value="1"/>
</dbReference>
<dbReference type="GO" id="GO:0003677">
    <property type="term" value="F:DNA binding"/>
    <property type="evidence" value="ECO:0007669"/>
    <property type="project" value="UniProtKB-KW"/>
</dbReference>
<evidence type="ECO:0000313" key="4">
    <source>
        <dbReference type="Proteomes" id="UP001220964"/>
    </source>
</evidence>
<dbReference type="GO" id="GO:0006352">
    <property type="term" value="P:DNA-templated transcription initiation"/>
    <property type="evidence" value="ECO:0007669"/>
    <property type="project" value="InterPro"/>
</dbReference>
<evidence type="ECO:0000256" key="1">
    <source>
        <dbReference type="SAM" id="MobiDB-lite"/>
    </source>
</evidence>
<keyword evidence="3" id="KW-0238">DNA-binding</keyword>
<proteinExistence type="predicted"/>
<protein>
    <submittedName>
        <fullName evidence="3">Sigma factor-like helix-turn-helix DNA-binding protein</fullName>
    </submittedName>
</protein>
<dbReference type="InterPro" id="IPR013249">
    <property type="entry name" value="RNA_pol_sigma70_r4_t2"/>
</dbReference>
<dbReference type="Proteomes" id="UP001220964">
    <property type="component" value="Unassembled WGS sequence"/>
</dbReference>
<evidence type="ECO:0000313" key="3">
    <source>
        <dbReference type="EMBL" id="MDF0603819.1"/>
    </source>
</evidence>
<dbReference type="GO" id="GO:0016987">
    <property type="term" value="F:sigma factor activity"/>
    <property type="evidence" value="ECO:0007669"/>
    <property type="project" value="InterPro"/>
</dbReference>
<keyword evidence="4" id="KW-1185">Reference proteome</keyword>
<comment type="caution">
    <text evidence="3">The sequence shown here is derived from an EMBL/GenBank/DDBJ whole genome shotgun (WGS) entry which is preliminary data.</text>
</comment>
<reference evidence="3" key="1">
    <citation type="submission" date="2023-03" db="EMBL/GenBank/DDBJ databases">
        <title>Multiphase analysis and comparison of six strains from genera Psychromarinibacter, Lutimaribacter, and Maritimibacter, including a novel species: Psychromarinibacter sediminicola sp. nov.</title>
        <authorList>
            <person name="Wang Y.-H."/>
            <person name="Ye M.-Q."/>
            <person name="Du Z.-J."/>
        </authorList>
    </citation>
    <scope>NUCLEOTIDE SEQUENCE</scope>
    <source>
        <strain evidence="3">C21-152</strain>
    </source>
</reference>
<feature type="domain" description="RNA polymerase sigma factor 70 region 4 type 2" evidence="2">
    <location>
        <begin position="34"/>
        <end position="83"/>
    </location>
</feature>
<dbReference type="CDD" id="cd06171">
    <property type="entry name" value="Sigma70_r4"/>
    <property type="match status" value="1"/>
</dbReference>
<feature type="compositionally biased region" description="Low complexity" evidence="1">
    <location>
        <begin position="155"/>
        <end position="166"/>
    </location>
</feature>
<dbReference type="SUPFAM" id="SSF88659">
    <property type="entry name" value="Sigma3 and sigma4 domains of RNA polymerase sigma factors"/>
    <property type="match status" value="1"/>
</dbReference>
<dbReference type="EMBL" id="JARGYC010000142">
    <property type="protein sequence ID" value="MDF0603819.1"/>
    <property type="molecule type" value="Genomic_DNA"/>
</dbReference>
<dbReference type="InterPro" id="IPR036388">
    <property type="entry name" value="WH-like_DNA-bd_sf"/>
</dbReference>
<feature type="region of interest" description="Disordered" evidence="1">
    <location>
        <begin position="139"/>
        <end position="166"/>
    </location>
</feature>
<gene>
    <name evidence="3" type="ORF">P1J78_24195</name>
</gene>
<organism evidence="3 4">
    <name type="scientific">Psychromarinibacter sediminicola</name>
    <dbReference type="NCBI Taxonomy" id="3033385"/>
    <lineage>
        <taxon>Bacteria</taxon>
        <taxon>Pseudomonadati</taxon>
        <taxon>Pseudomonadota</taxon>
        <taxon>Alphaproteobacteria</taxon>
        <taxon>Rhodobacterales</taxon>
        <taxon>Paracoccaceae</taxon>
        <taxon>Psychromarinibacter</taxon>
    </lineage>
</organism>
<dbReference type="RefSeq" id="WP_275569927.1">
    <property type="nucleotide sequence ID" value="NZ_JARGYC010000142.1"/>
</dbReference>
<name>A0AAE3TCC2_9RHOB</name>
<sequence length="166" mass="17798">MLRETYYAKRCQPEEGVAKSVIVKVTAPEDSGFRRIFDALPDEQREALILVVAQAFSFDDAAKVCGCSPATIKSRVTLGRRKLVASASQIQVASGTAVLPVVRLGREHDQSLPWSQGAQNRMAPIFGIRSAQSLTPASGEIGATSSVRTGPRLVPAPDYPNAADYP</sequence>
<evidence type="ECO:0000259" key="2">
    <source>
        <dbReference type="Pfam" id="PF08281"/>
    </source>
</evidence>